<evidence type="ECO:0000313" key="1">
    <source>
        <dbReference type="EMBL" id="ELU36823.1"/>
    </source>
</evidence>
<name>L8WJ51_THACA</name>
<evidence type="ECO:0000313" key="2">
    <source>
        <dbReference type="Proteomes" id="UP000011668"/>
    </source>
</evidence>
<dbReference type="AlphaFoldDB" id="L8WJ51"/>
<sequence length="50" mass="5436">MAARIIAWIMPLGPHVRLRNYIIATCLCDQKLDMSGGAITVAGYKSSSNK</sequence>
<dbReference type="Proteomes" id="UP000011668">
    <property type="component" value="Unassembled WGS sequence"/>
</dbReference>
<dbReference type="HOGENOM" id="CLU_3126073_0_0_1"/>
<accession>L8WJ51</accession>
<dbReference type="EMBL" id="AFRT01003039">
    <property type="protein sequence ID" value="ELU36823.1"/>
    <property type="molecule type" value="Genomic_DNA"/>
</dbReference>
<proteinExistence type="predicted"/>
<gene>
    <name evidence="1" type="ORF">AG1IA_09148</name>
</gene>
<keyword evidence="2" id="KW-1185">Reference proteome</keyword>
<organism evidence="1 2">
    <name type="scientific">Thanatephorus cucumeris (strain AG1-IA)</name>
    <name type="common">Rice sheath blight fungus</name>
    <name type="synonym">Rhizoctonia solani</name>
    <dbReference type="NCBI Taxonomy" id="983506"/>
    <lineage>
        <taxon>Eukaryota</taxon>
        <taxon>Fungi</taxon>
        <taxon>Dikarya</taxon>
        <taxon>Basidiomycota</taxon>
        <taxon>Agaricomycotina</taxon>
        <taxon>Agaricomycetes</taxon>
        <taxon>Cantharellales</taxon>
        <taxon>Ceratobasidiaceae</taxon>
        <taxon>Rhizoctonia</taxon>
        <taxon>Rhizoctonia solani AG-1</taxon>
    </lineage>
</organism>
<protein>
    <submittedName>
        <fullName evidence="1">Uncharacterized protein</fullName>
    </submittedName>
</protein>
<reference evidence="1 2" key="1">
    <citation type="journal article" date="2013" name="Nat. Commun.">
        <title>The evolution and pathogenic mechanisms of the rice sheath blight pathogen.</title>
        <authorList>
            <person name="Zheng A."/>
            <person name="Lin R."/>
            <person name="Xu L."/>
            <person name="Qin P."/>
            <person name="Tang C."/>
            <person name="Ai P."/>
            <person name="Zhang D."/>
            <person name="Liu Y."/>
            <person name="Sun Z."/>
            <person name="Feng H."/>
            <person name="Wang Y."/>
            <person name="Chen Y."/>
            <person name="Liang X."/>
            <person name="Fu R."/>
            <person name="Li Q."/>
            <person name="Zhang J."/>
            <person name="Yu X."/>
            <person name="Xie Z."/>
            <person name="Ding L."/>
            <person name="Guan P."/>
            <person name="Tang J."/>
            <person name="Liang Y."/>
            <person name="Wang S."/>
            <person name="Deng Q."/>
            <person name="Li S."/>
            <person name="Zhu J."/>
            <person name="Wang L."/>
            <person name="Liu H."/>
            <person name="Li P."/>
        </authorList>
    </citation>
    <scope>NUCLEOTIDE SEQUENCE [LARGE SCALE GENOMIC DNA]</scope>
    <source>
        <strain evidence="2">AG-1 IA</strain>
    </source>
</reference>
<comment type="caution">
    <text evidence="1">The sequence shown here is derived from an EMBL/GenBank/DDBJ whole genome shotgun (WGS) entry which is preliminary data.</text>
</comment>